<organism evidence="4 5">
    <name type="scientific">Bordetella ansorpii</name>
    <dbReference type="NCBI Taxonomy" id="288768"/>
    <lineage>
        <taxon>Bacteria</taxon>
        <taxon>Pseudomonadati</taxon>
        <taxon>Pseudomonadota</taxon>
        <taxon>Betaproteobacteria</taxon>
        <taxon>Burkholderiales</taxon>
        <taxon>Alcaligenaceae</taxon>
        <taxon>Bordetella</taxon>
    </lineage>
</organism>
<comment type="similarity">
    <text evidence="1">Belongs to the esterase D family.</text>
</comment>
<sequence>MMTLTDRTPRRQVKTGAHLLSHAVVLAATLWVADGHAQSAPNGPVRPGMQLVGETVADRPSAVYRFETHRLDSADGKRHYRIQIAVPRQPGPATGYPVLYMLDGNAALDSLTDADLARLGKQATPVLVAVGYDVPTRNDVVARAYDYTPPSFEQGERLPNPVVRGHEGGGADVFLDLLLNRIRPLVRQRAAIDPGKEYLWGHSYGGLFTLYVLYNRPDAFARYIAGDPSAWWNDGVLVRQWQQFQASRAAGKRVAVLVGTRPRDPARPAPPAANGQPADTRAAVRDMVDGLRAAGADASYEAFAQFGHGEMLRASLERALDLATAP</sequence>
<evidence type="ECO:0000256" key="3">
    <source>
        <dbReference type="SAM" id="MobiDB-lite"/>
    </source>
</evidence>
<dbReference type="Pfam" id="PF00756">
    <property type="entry name" value="Esterase"/>
    <property type="match status" value="1"/>
</dbReference>
<dbReference type="PANTHER" id="PTHR40841">
    <property type="entry name" value="SIDEROPHORE TRIACETYLFUSARININE C ESTERASE"/>
    <property type="match status" value="1"/>
</dbReference>
<evidence type="ECO:0000313" key="5">
    <source>
        <dbReference type="Proteomes" id="UP000077037"/>
    </source>
</evidence>
<dbReference type="SUPFAM" id="SSF53474">
    <property type="entry name" value="alpha/beta-Hydrolases"/>
    <property type="match status" value="1"/>
</dbReference>
<gene>
    <name evidence="4" type="primary">bfeB</name>
    <name evidence="4" type="ORF">SAMEA1982600_00890</name>
</gene>
<dbReference type="RefSeq" id="WP_235816800.1">
    <property type="nucleotide sequence ID" value="NZ_FKBS01000008.1"/>
</dbReference>
<dbReference type="Proteomes" id="UP000077037">
    <property type="component" value="Unassembled WGS sequence"/>
</dbReference>
<protein>
    <submittedName>
        <fullName evidence="4">Ferric-enterobactin hydrolase</fullName>
        <ecNumber evidence="4">3.1.-.-</ecNumber>
    </submittedName>
</protein>
<accession>A0A157LVD1</accession>
<evidence type="ECO:0000256" key="1">
    <source>
        <dbReference type="ARBA" id="ARBA00005622"/>
    </source>
</evidence>
<dbReference type="PANTHER" id="PTHR40841:SF2">
    <property type="entry name" value="SIDEROPHORE-DEGRADING ESTERASE (EUROFUNG)"/>
    <property type="match status" value="1"/>
</dbReference>
<reference evidence="4 5" key="1">
    <citation type="submission" date="2016-03" db="EMBL/GenBank/DDBJ databases">
        <authorList>
            <consortium name="Pathogen Informatics"/>
        </authorList>
    </citation>
    <scope>NUCLEOTIDE SEQUENCE [LARGE SCALE GENOMIC DNA]</scope>
    <source>
        <strain evidence="4 5">NCTC13364</strain>
    </source>
</reference>
<dbReference type="EMBL" id="FKBS01000008">
    <property type="protein sequence ID" value="SAI00707.1"/>
    <property type="molecule type" value="Genomic_DNA"/>
</dbReference>
<proteinExistence type="inferred from homology"/>
<dbReference type="InterPro" id="IPR052558">
    <property type="entry name" value="Siderophore_Hydrolase_D"/>
</dbReference>
<keyword evidence="2 4" id="KW-0378">Hydrolase</keyword>
<evidence type="ECO:0000256" key="2">
    <source>
        <dbReference type="ARBA" id="ARBA00022801"/>
    </source>
</evidence>
<dbReference type="InterPro" id="IPR000801">
    <property type="entry name" value="Esterase-like"/>
</dbReference>
<dbReference type="AlphaFoldDB" id="A0A157LVD1"/>
<dbReference type="Gene3D" id="3.40.50.1820">
    <property type="entry name" value="alpha/beta hydrolase"/>
    <property type="match status" value="1"/>
</dbReference>
<evidence type="ECO:0000313" key="4">
    <source>
        <dbReference type="EMBL" id="SAI00707.1"/>
    </source>
</evidence>
<feature type="region of interest" description="Disordered" evidence="3">
    <location>
        <begin position="260"/>
        <end position="280"/>
    </location>
</feature>
<dbReference type="InterPro" id="IPR029058">
    <property type="entry name" value="AB_hydrolase_fold"/>
</dbReference>
<dbReference type="GO" id="GO:0016788">
    <property type="term" value="F:hydrolase activity, acting on ester bonds"/>
    <property type="evidence" value="ECO:0007669"/>
    <property type="project" value="TreeGrafter"/>
</dbReference>
<dbReference type="EC" id="3.1.-.-" evidence="4"/>
<name>A0A157LVD1_9BORD</name>